<reference evidence="8 9" key="1">
    <citation type="submission" date="2017-11" db="EMBL/GenBank/DDBJ databases">
        <title>Genome-resolved metagenomics identifies genetic mobility, metabolic interactions, and unexpected diversity in perchlorate-reducing communities.</title>
        <authorList>
            <person name="Barnum T.P."/>
            <person name="Figueroa I.A."/>
            <person name="Carlstrom C.I."/>
            <person name="Lucas L.N."/>
            <person name="Engelbrektson A.L."/>
            <person name="Coates J.D."/>
        </authorList>
    </citation>
    <scope>NUCLEOTIDE SEQUENCE [LARGE SCALE GENOMIC DNA]</scope>
    <source>
        <strain evidence="8">BM706</strain>
    </source>
</reference>
<dbReference type="Proteomes" id="UP000234857">
    <property type="component" value="Unassembled WGS sequence"/>
</dbReference>
<dbReference type="GO" id="GO:0044205">
    <property type="term" value="P:'de novo' UMP biosynthetic process"/>
    <property type="evidence" value="ECO:0007669"/>
    <property type="project" value="UniProtKB-UniRule"/>
</dbReference>
<evidence type="ECO:0000313" key="9">
    <source>
        <dbReference type="Proteomes" id="UP000234857"/>
    </source>
</evidence>
<protein>
    <recommendedName>
        <fullName evidence="2 6">Orotate phosphoribosyltransferase</fullName>
        <shortName evidence="6">OPRT</shortName>
        <shortName evidence="6">OPRTase</shortName>
        <ecNumber evidence="2 6">2.4.2.10</ecNumber>
    </recommendedName>
</protein>
<evidence type="ECO:0000256" key="5">
    <source>
        <dbReference type="ARBA" id="ARBA00022975"/>
    </source>
</evidence>
<dbReference type="InterPro" id="IPR000836">
    <property type="entry name" value="PRTase_dom"/>
</dbReference>
<dbReference type="HAMAP" id="MF_01208">
    <property type="entry name" value="PyrE"/>
    <property type="match status" value="1"/>
</dbReference>
<comment type="subunit">
    <text evidence="6">Homodimer.</text>
</comment>
<comment type="similarity">
    <text evidence="6">Belongs to the purine/pyrimidine phosphoribosyltransferase family. PyrE subfamily.</text>
</comment>
<dbReference type="GO" id="GO:0004588">
    <property type="term" value="F:orotate phosphoribosyltransferase activity"/>
    <property type="evidence" value="ECO:0007669"/>
    <property type="project" value="UniProtKB-UniRule"/>
</dbReference>
<keyword evidence="6" id="KW-0460">Magnesium</keyword>
<dbReference type="AlphaFoldDB" id="A0A2N5ZHF2"/>
<name>A0A2N5ZHF2_MUIH1</name>
<feature type="binding site" evidence="6">
    <location>
        <position position="94"/>
    </location>
    <ligand>
        <name>5-phospho-alpha-D-ribose 1-diphosphate</name>
        <dbReference type="ChEBI" id="CHEBI:58017"/>
        <note>ligand shared between dimeric partners</note>
    </ligand>
</feature>
<feature type="domain" description="Phosphoribosyltransferase" evidence="7">
    <location>
        <begin position="48"/>
        <end position="152"/>
    </location>
</feature>
<dbReference type="CDD" id="cd06223">
    <property type="entry name" value="PRTases_typeI"/>
    <property type="match status" value="1"/>
</dbReference>
<evidence type="ECO:0000256" key="4">
    <source>
        <dbReference type="ARBA" id="ARBA00022679"/>
    </source>
</evidence>
<feature type="binding site" description="in other chain" evidence="6">
    <location>
        <begin position="120"/>
        <end position="128"/>
    </location>
    <ligand>
        <name>5-phospho-alpha-D-ribose 1-diphosphate</name>
        <dbReference type="ChEBI" id="CHEBI:58017"/>
        <note>ligand shared between dimeric partners</note>
    </ligand>
</feature>
<keyword evidence="3 6" id="KW-0328">Glycosyltransferase</keyword>
<dbReference type="PANTHER" id="PTHR19278">
    <property type="entry name" value="OROTATE PHOSPHORIBOSYLTRANSFERASE"/>
    <property type="match status" value="1"/>
</dbReference>
<dbReference type="PANTHER" id="PTHR19278:SF9">
    <property type="entry name" value="URIDINE 5'-MONOPHOSPHATE SYNTHASE"/>
    <property type="match status" value="1"/>
</dbReference>
<dbReference type="EMBL" id="PKTG01000072">
    <property type="protein sequence ID" value="PLX18076.1"/>
    <property type="molecule type" value="Genomic_DNA"/>
</dbReference>
<evidence type="ECO:0000256" key="1">
    <source>
        <dbReference type="ARBA" id="ARBA00004889"/>
    </source>
</evidence>
<dbReference type="InterPro" id="IPR004467">
    <property type="entry name" value="Or_phspho_trans_dom"/>
</dbReference>
<evidence type="ECO:0000259" key="7">
    <source>
        <dbReference type="Pfam" id="PF00156"/>
    </source>
</evidence>
<evidence type="ECO:0000313" key="8">
    <source>
        <dbReference type="EMBL" id="PLX18076.1"/>
    </source>
</evidence>
<comment type="caution">
    <text evidence="8">The sequence shown here is derived from an EMBL/GenBank/DDBJ whole genome shotgun (WGS) entry which is preliminary data.</text>
</comment>
<feature type="binding site" evidence="6">
    <location>
        <position position="100"/>
    </location>
    <ligand>
        <name>5-phospho-alpha-D-ribose 1-diphosphate</name>
        <dbReference type="ChEBI" id="CHEBI:58017"/>
        <note>ligand shared between dimeric partners</note>
    </ligand>
</feature>
<dbReference type="InterPro" id="IPR023031">
    <property type="entry name" value="OPRT"/>
</dbReference>
<comment type="catalytic activity">
    <reaction evidence="6">
        <text>orotidine 5'-phosphate + diphosphate = orotate + 5-phospho-alpha-D-ribose 1-diphosphate</text>
        <dbReference type="Rhea" id="RHEA:10380"/>
        <dbReference type="ChEBI" id="CHEBI:30839"/>
        <dbReference type="ChEBI" id="CHEBI:33019"/>
        <dbReference type="ChEBI" id="CHEBI:57538"/>
        <dbReference type="ChEBI" id="CHEBI:58017"/>
        <dbReference type="EC" id="2.4.2.10"/>
    </reaction>
</comment>
<comment type="cofactor">
    <cofactor evidence="6">
        <name>Mg(2+)</name>
        <dbReference type="ChEBI" id="CHEBI:18420"/>
    </cofactor>
</comment>
<comment type="caution">
    <text evidence="6">Lacks conserved residue(s) required for the propagation of feature annotation.</text>
</comment>
<evidence type="ECO:0000256" key="3">
    <source>
        <dbReference type="ARBA" id="ARBA00022676"/>
    </source>
</evidence>
<evidence type="ECO:0000256" key="6">
    <source>
        <dbReference type="HAMAP-Rule" id="MF_01208"/>
    </source>
</evidence>
<evidence type="ECO:0000256" key="2">
    <source>
        <dbReference type="ARBA" id="ARBA00011971"/>
    </source>
</evidence>
<comment type="pathway">
    <text evidence="1 6">Pyrimidine metabolism; UMP biosynthesis via de novo pathway; UMP from orotate: step 1/2.</text>
</comment>
<organism evidence="8 9">
    <name type="scientific">Muiribacterium halophilum</name>
    <dbReference type="NCBI Taxonomy" id="2053465"/>
    <lineage>
        <taxon>Bacteria</taxon>
        <taxon>Candidatus Muiribacteriota</taxon>
        <taxon>Candidatus Muiribacteriia</taxon>
        <taxon>Candidatus Muiribacteriales</taxon>
        <taxon>Candidatus Muiribacteriaceae</taxon>
        <taxon>Candidatus Muiribacterium</taxon>
    </lineage>
</organism>
<dbReference type="NCBIfam" id="TIGR00336">
    <property type="entry name" value="pyrE"/>
    <property type="match status" value="1"/>
</dbReference>
<feature type="binding site" evidence="6">
    <location>
        <position position="98"/>
    </location>
    <ligand>
        <name>5-phospho-alpha-D-ribose 1-diphosphate</name>
        <dbReference type="ChEBI" id="CHEBI:58017"/>
        <note>ligand shared between dimeric partners</note>
    </ligand>
</feature>
<dbReference type="GO" id="GO:0000287">
    <property type="term" value="F:magnesium ion binding"/>
    <property type="evidence" value="ECO:0007669"/>
    <property type="project" value="UniProtKB-UniRule"/>
</dbReference>
<dbReference type="UniPathway" id="UPA00070">
    <property type="reaction ID" value="UER00119"/>
</dbReference>
<dbReference type="Gene3D" id="3.40.50.2020">
    <property type="match status" value="1"/>
</dbReference>
<keyword evidence="5 6" id="KW-0665">Pyrimidine biosynthesis</keyword>
<keyword evidence="4 6" id="KW-0808">Transferase</keyword>
<dbReference type="SUPFAM" id="SSF53271">
    <property type="entry name" value="PRTase-like"/>
    <property type="match status" value="1"/>
</dbReference>
<gene>
    <name evidence="6" type="primary">pyrE</name>
    <name evidence="8" type="ORF">C0601_05640</name>
</gene>
<dbReference type="EC" id="2.4.2.10" evidence="2 6"/>
<dbReference type="InterPro" id="IPR029057">
    <property type="entry name" value="PRTase-like"/>
</dbReference>
<dbReference type="Pfam" id="PF00156">
    <property type="entry name" value="Pribosyltran"/>
    <property type="match status" value="1"/>
</dbReference>
<accession>A0A2N5ZHF2</accession>
<proteinExistence type="inferred from homology"/>
<comment type="function">
    <text evidence="6">Catalyzes the transfer of a ribosyl phosphate group from 5-phosphoribose 1-diphosphate to orotate, leading to the formation of orotidine monophosphate (OMP).</text>
</comment>
<dbReference type="GO" id="GO:0019856">
    <property type="term" value="P:pyrimidine nucleobase biosynthetic process"/>
    <property type="evidence" value="ECO:0007669"/>
    <property type="project" value="TreeGrafter"/>
</dbReference>
<feature type="binding site" evidence="6">
    <location>
        <position position="124"/>
    </location>
    <ligand>
        <name>orotate</name>
        <dbReference type="ChEBI" id="CHEBI:30839"/>
    </ligand>
</feature>
<sequence>MKTRVAEILLNLQAVILNSKEPFTYASGIKSPIYCDNRVIISDVKSRDEIIDAFCELIEEKNIKFDVVAGTATAGIPHAAWIADRFKLPMIYVRSGKKEHGRKNQIEGRIHSEQKVLLVEDLISTGGSSLRCAEAISETGAEVVACVAIFSYEMKKAQESFNNAKIPLYTLSDFNTLIEFAKQNKLIEE</sequence>